<keyword evidence="1" id="KW-1133">Transmembrane helix</keyword>
<evidence type="ECO:0000256" key="1">
    <source>
        <dbReference type="SAM" id="Phobius"/>
    </source>
</evidence>
<feature type="transmembrane region" description="Helical" evidence="1">
    <location>
        <begin position="202"/>
        <end position="223"/>
    </location>
</feature>
<comment type="caution">
    <text evidence="3">The sequence shown here is derived from an EMBL/GenBank/DDBJ whole genome shotgun (WGS) entry which is preliminary data.</text>
</comment>
<dbReference type="Pfam" id="PF06724">
    <property type="entry name" value="DUF1206"/>
    <property type="match status" value="3"/>
</dbReference>
<dbReference type="EMBL" id="JBHFNQ010000147">
    <property type="protein sequence ID" value="MFB2879088.1"/>
    <property type="molecule type" value="Genomic_DNA"/>
</dbReference>
<protein>
    <submittedName>
        <fullName evidence="3">DUF1206 domain-containing protein</fullName>
    </submittedName>
</protein>
<accession>A0ABV4XAC1</accession>
<name>A0ABV4XAC1_9CYAN</name>
<gene>
    <name evidence="3" type="ORF">ACE1CC_19720</name>
</gene>
<feature type="transmembrane region" description="Helical" evidence="1">
    <location>
        <begin position="72"/>
        <end position="94"/>
    </location>
</feature>
<keyword evidence="4" id="KW-1185">Reference proteome</keyword>
<feature type="domain" description="DUF1206" evidence="2">
    <location>
        <begin position="105"/>
        <end position="174"/>
    </location>
</feature>
<evidence type="ECO:0000313" key="4">
    <source>
        <dbReference type="Proteomes" id="UP001576774"/>
    </source>
</evidence>
<reference evidence="3 4" key="1">
    <citation type="submission" date="2024-09" db="EMBL/GenBank/DDBJ databases">
        <title>Floridaenema gen nov. (Aerosakkonemataceae, Aerosakkonematales ord. nov., Cyanobacteria) from benthic tropical and subtropical fresh waters, with the description of four new species.</title>
        <authorList>
            <person name="Moretto J.A."/>
            <person name="Berthold D.E."/>
            <person name="Lefler F.W."/>
            <person name="Huang I.-S."/>
            <person name="Laughinghouse H. IV."/>
        </authorList>
    </citation>
    <scope>NUCLEOTIDE SEQUENCE [LARGE SCALE GENOMIC DNA]</scope>
    <source>
        <strain evidence="3 4">BLCC-F46</strain>
    </source>
</reference>
<feature type="transmembrane region" description="Helical" evidence="1">
    <location>
        <begin position="149"/>
        <end position="170"/>
    </location>
</feature>
<feature type="domain" description="DUF1206" evidence="2">
    <location>
        <begin position="27"/>
        <end position="93"/>
    </location>
</feature>
<keyword evidence="1" id="KW-0472">Membrane</keyword>
<organism evidence="3 4">
    <name type="scientific">Floridaenema aerugineum BLCC-F46</name>
    <dbReference type="NCBI Taxonomy" id="3153654"/>
    <lineage>
        <taxon>Bacteria</taxon>
        <taxon>Bacillati</taxon>
        <taxon>Cyanobacteriota</taxon>
        <taxon>Cyanophyceae</taxon>
        <taxon>Oscillatoriophycideae</taxon>
        <taxon>Aerosakkonematales</taxon>
        <taxon>Aerosakkonemataceae</taxon>
        <taxon>Floridanema</taxon>
        <taxon>Floridanema aerugineum</taxon>
    </lineage>
</organism>
<proteinExistence type="predicted"/>
<feature type="transmembrane region" description="Helical" evidence="1">
    <location>
        <begin position="106"/>
        <end position="129"/>
    </location>
</feature>
<keyword evidence="1" id="KW-0812">Transmembrane</keyword>
<feature type="transmembrane region" description="Helical" evidence="1">
    <location>
        <begin position="243"/>
        <end position="264"/>
    </location>
</feature>
<evidence type="ECO:0000259" key="2">
    <source>
        <dbReference type="Pfam" id="PF06724"/>
    </source>
</evidence>
<sequence length="274" mass="29612">MRQQTRNVEQKARQVAADPWVEKLARFGLVAKGIVYSIVGILAAQAAFGTGGRTTDTAGALQTIVTQPFGKFLLALVAVGLLGYMLWQFIAAFLNPDNKGIFGRLGSFFAAVIYAGLAFTAVKLILGTGGQTGGNATQDWTARFLAQPFGQWLVGIAGALTIGMGFYEIYKGFKGKFREDLKWQQMDRNERNWATNLGRLGYAARGVVFIAIGFFLIQAARLSNPNQARGFGGALAALAAQPYGPWILGLVAIGLIAYGIYTLVEAKYRRIRTA</sequence>
<dbReference type="Proteomes" id="UP001576774">
    <property type="component" value="Unassembled WGS sequence"/>
</dbReference>
<dbReference type="RefSeq" id="WP_413272138.1">
    <property type="nucleotide sequence ID" value="NZ_JBHFNQ010000147.1"/>
</dbReference>
<evidence type="ECO:0000313" key="3">
    <source>
        <dbReference type="EMBL" id="MFB2879088.1"/>
    </source>
</evidence>
<feature type="transmembrane region" description="Helical" evidence="1">
    <location>
        <begin position="33"/>
        <end position="52"/>
    </location>
</feature>
<dbReference type="InterPro" id="IPR009597">
    <property type="entry name" value="DUF1206"/>
</dbReference>
<feature type="domain" description="DUF1206" evidence="2">
    <location>
        <begin position="200"/>
        <end position="269"/>
    </location>
</feature>